<accession>A0A8S9Q9S2</accession>
<proteinExistence type="predicted"/>
<name>A0A8S9Q9S2_BRACR</name>
<gene>
    <name evidence="1" type="ORF">F2Q69_00024062</name>
</gene>
<comment type="caution">
    <text evidence="1">The sequence shown here is derived from an EMBL/GenBank/DDBJ whole genome shotgun (WGS) entry which is preliminary data.</text>
</comment>
<reference evidence="1" key="1">
    <citation type="submission" date="2019-12" db="EMBL/GenBank/DDBJ databases">
        <title>Genome sequencing and annotation of Brassica cretica.</title>
        <authorList>
            <person name="Studholme D.J."/>
            <person name="Sarris P."/>
        </authorList>
    </citation>
    <scope>NUCLEOTIDE SEQUENCE</scope>
    <source>
        <strain evidence="1">PFS-109/04</strain>
        <tissue evidence="1">Leaf</tissue>
    </source>
</reference>
<dbReference type="EMBL" id="QGKX02001290">
    <property type="protein sequence ID" value="KAF3538877.1"/>
    <property type="molecule type" value="Genomic_DNA"/>
</dbReference>
<evidence type="ECO:0000313" key="2">
    <source>
        <dbReference type="Proteomes" id="UP000712600"/>
    </source>
</evidence>
<dbReference type="Proteomes" id="UP000712600">
    <property type="component" value="Unassembled WGS sequence"/>
</dbReference>
<sequence length="192" mass="22252">MPLETQELWEGLHHGQTPSNAFSRTSSILFANITRSFNTNLHESLVSRARLSTISRRQRLLGILRINKLLALSVASASVGIRDSRFDFLGQTTILGINFILFFSKDARGESWIHDGDGVDWSLFIVYGENYSQVQDFYDEIYGPPIYTTFMMTMIRLNMEFTMVRFKTTFLKLVFTRWKMCNLNMVKKLPRS</sequence>
<evidence type="ECO:0000313" key="1">
    <source>
        <dbReference type="EMBL" id="KAF3538877.1"/>
    </source>
</evidence>
<protein>
    <submittedName>
        <fullName evidence="1">Uncharacterized protein</fullName>
    </submittedName>
</protein>
<dbReference type="AlphaFoldDB" id="A0A8S9Q9S2"/>
<organism evidence="1 2">
    <name type="scientific">Brassica cretica</name>
    <name type="common">Mustard</name>
    <dbReference type="NCBI Taxonomy" id="69181"/>
    <lineage>
        <taxon>Eukaryota</taxon>
        <taxon>Viridiplantae</taxon>
        <taxon>Streptophyta</taxon>
        <taxon>Embryophyta</taxon>
        <taxon>Tracheophyta</taxon>
        <taxon>Spermatophyta</taxon>
        <taxon>Magnoliopsida</taxon>
        <taxon>eudicotyledons</taxon>
        <taxon>Gunneridae</taxon>
        <taxon>Pentapetalae</taxon>
        <taxon>rosids</taxon>
        <taxon>malvids</taxon>
        <taxon>Brassicales</taxon>
        <taxon>Brassicaceae</taxon>
        <taxon>Brassiceae</taxon>
        <taxon>Brassica</taxon>
    </lineage>
</organism>